<feature type="chain" id="PRO_5014347996" evidence="1">
    <location>
        <begin position="24"/>
        <end position="1295"/>
    </location>
</feature>
<sequence length="1295" mass="145064">MKKKVSIFLALVLLVFCTTNIFADDAIIKSTDFLKSKEDINTVVDNAAPNVGFSLAKKKLVDVVILTDYTGTNLTNLASQLNSLKNSLSANNVDMQYNIIDGTNKAYAGEALISESPMAIGQYVNANYTSFVESYAGIKQDLTVTTNNPNIAIDVLSDIKIMRSYHGGYYHHNRYADIPGSSFFAVTNSGEMYGWGYSSYVISLLPIEYGEDSITTPRLFTDISDVKDYIPNGWYGVALKNDGSVWYNGELRYSPLYFTGPVGDPVYYSFKKLPGYSNIKQIVNTGNFILALKEDGTVWGQGDNICYSLGNVPSNYNRDAEGYYTWDTEMVQVPGLTDVEKIFGFKHSAFAIKKDGTVWAWGANYYTEILGVPSDGESKFYYIENLSYPPYQIYHPKTAFCVYNPKKIPGLDGKSISQITCIYNEYKDPIYTVIVKTDGTVWKLDSSGLSKITKTREQGIDYDNFTTYELYPGTPLNDIVYIDSKPSLTAYLKKDGTVLIDYYRVYESLSGRKLRYIKTLINNNTGISPTMPVYGVSVNKVYEKTLRKGSDRYLLCISKSTGNNYSGGFGSYYSFGTLNNSFVEYLGRNDFSIYAAVPASTFDYISDVGKQEVSIRHLVNSSVREGKLYDISQLSTMLNYINTKYANVDPESKITQYVVVNEDKVEYSTFYDDGSKDPIYTGEWQYTHDPTVFENNNGIISFSGQWRSTPLLTFTNVGKYDVIYRATDNPKNNIIFSAYRKSGDTPKMTIYAHRRPIAQANVNFTGIDGSGKYITSTVSTSYDLDHTSRTDKGIVQENWAWKDIADAGWTPGKLPGLLPPNKTYLVRLSVMDLEGAWSDPYVLAVKTQLSNQPPTVDASPTSRDWGNTNVTCTVTASDINGDYAYTNYMWSTSPVKPTSGWTKNTSSSFNVTQSTQGSWYLHMEAFDAVGNSFYRMRGPYNIDKTPPSGVFNPNTHSWTNKDVSVTFDPSDTGGSGVKQWRYRVSTNNGSTYGSWSGYITGDTNGMIVLKDTGSNRIQAEIQDNAGNIGTVTSGTYYIDKIAPVVNANPATLTSYDPITVTLTAADTGGSGLKQTNYKWTTTTAKPASGWLIATAGSFSTTLSDDSSEFYLHVEAFDNAGNSTYRVFGPYKYESLKITGVTISGYWNHWRGQVDMFGKRMTNEPHRFLSLERVKINVYTSGYADRVEIRFSPELEAMQYTDIYGNVYDYNRDYDLNYVYFPQTFALDNTQKDGHIYWEYILPLANSTKSWDDRRLRPPYSMTVTAYKGEKSVVYTISDIDITGNIFDLIYIQPVD</sequence>
<dbReference type="PANTHER" id="PTHR45982:SF1">
    <property type="entry name" value="REGULATOR OF CHROMOSOME CONDENSATION"/>
    <property type="match status" value="1"/>
</dbReference>
<keyword evidence="3" id="KW-1185">Reference proteome</keyword>
<organism evidence="2 3">
    <name type="scientific">Clostridium thermosuccinogenes</name>
    <dbReference type="NCBI Taxonomy" id="84032"/>
    <lineage>
        <taxon>Bacteria</taxon>
        <taxon>Bacillati</taxon>
        <taxon>Bacillota</taxon>
        <taxon>Clostridia</taxon>
        <taxon>Eubacteriales</taxon>
        <taxon>Clostridiaceae</taxon>
        <taxon>Clostridium</taxon>
    </lineage>
</organism>
<dbReference type="EMBL" id="NIOJ01000025">
    <property type="protein sequence ID" value="PNT98645.1"/>
    <property type="molecule type" value="Genomic_DNA"/>
</dbReference>
<evidence type="ECO:0000313" key="3">
    <source>
        <dbReference type="Proteomes" id="UP000236151"/>
    </source>
</evidence>
<proteinExistence type="predicted"/>
<reference evidence="2 3" key="1">
    <citation type="submission" date="2017-06" db="EMBL/GenBank/DDBJ databases">
        <title>Investigating the central metabolism of Clostridium thermosuccinogenes.</title>
        <authorList>
            <person name="Koendjbiharie J.G."/>
            <person name="van Kranenburg R."/>
        </authorList>
    </citation>
    <scope>NUCLEOTIDE SEQUENCE [LARGE SCALE GENOMIC DNA]</scope>
    <source>
        <strain evidence="2 3">DSM 5806</strain>
    </source>
</reference>
<feature type="signal peptide" evidence="1">
    <location>
        <begin position="1"/>
        <end position="23"/>
    </location>
</feature>
<evidence type="ECO:0000313" key="2">
    <source>
        <dbReference type="EMBL" id="PNT98645.1"/>
    </source>
</evidence>
<dbReference type="SUPFAM" id="SSF50985">
    <property type="entry name" value="RCC1/BLIP-II"/>
    <property type="match status" value="1"/>
</dbReference>
<gene>
    <name evidence="2" type="ORF">CDQ84_10400</name>
</gene>
<evidence type="ECO:0000256" key="1">
    <source>
        <dbReference type="SAM" id="SignalP"/>
    </source>
</evidence>
<protein>
    <submittedName>
        <fullName evidence="2">Uncharacterized protein</fullName>
    </submittedName>
</protein>
<name>A0A2K2FDH6_9CLOT</name>
<dbReference type="RefSeq" id="WP_103081680.1">
    <property type="nucleotide sequence ID" value="NZ_CP021850.1"/>
</dbReference>
<dbReference type="PANTHER" id="PTHR45982">
    <property type="entry name" value="REGULATOR OF CHROMOSOME CONDENSATION"/>
    <property type="match status" value="1"/>
</dbReference>
<accession>A0A2K2FDH6</accession>
<dbReference type="Proteomes" id="UP000236151">
    <property type="component" value="Unassembled WGS sequence"/>
</dbReference>
<comment type="caution">
    <text evidence="2">The sequence shown here is derived from an EMBL/GenBank/DDBJ whole genome shotgun (WGS) entry which is preliminary data.</text>
</comment>
<dbReference type="InterPro" id="IPR051553">
    <property type="entry name" value="Ran_GTPase-activating"/>
</dbReference>
<dbReference type="OrthoDB" id="1804369at2"/>
<dbReference type="InterPro" id="IPR009091">
    <property type="entry name" value="RCC1/BLIP-II"/>
</dbReference>
<keyword evidence="1" id="KW-0732">Signal</keyword>
<dbReference type="KEGG" id="cthd:CDO33_18045"/>
<dbReference type="Gene3D" id="2.130.10.30">
    <property type="entry name" value="Regulator of chromosome condensation 1/beta-lactamase-inhibitor protein II"/>
    <property type="match status" value="1"/>
</dbReference>